<reference evidence="6 7" key="1">
    <citation type="journal article" date="2014" name="Gene">
        <title>A comparative genomic analysis of the alkalitolerant soil bacterium Bacillus lehensis G1.</title>
        <authorList>
            <person name="Noor Y.M."/>
            <person name="Samsulrizal N.H."/>
            <person name="Jema'on N.A."/>
            <person name="Low K.O."/>
            <person name="Ramli A.N."/>
            <person name="Alias N.I."/>
            <person name="Damis S.I."/>
            <person name="Fuzi S.F."/>
            <person name="Isa M.N."/>
            <person name="Murad A.M."/>
            <person name="Raih M.F."/>
            <person name="Bakar F.D."/>
            <person name="Najimudin N."/>
            <person name="Mahadi N.M."/>
            <person name="Illias R.M."/>
        </authorList>
    </citation>
    <scope>NUCLEOTIDE SEQUENCE [LARGE SCALE GENOMIC DNA]</scope>
    <source>
        <strain evidence="6 7">G1</strain>
    </source>
</reference>
<keyword evidence="2" id="KW-0564">Palmitate</keyword>
<proteinExistence type="predicted"/>
<dbReference type="InterPro" id="IPR014337">
    <property type="entry name" value="Ectoine_EhuB"/>
</dbReference>
<dbReference type="OrthoDB" id="115856at2"/>
<dbReference type="NCBIfam" id="TIGR02995">
    <property type="entry name" value="ectoine_ehuB"/>
    <property type="match status" value="1"/>
</dbReference>
<evidence type="ECO:0000259" key="5">
    <source>
        <dbReference type="SMART" id="SM00062"/>
    </source>
</evidence>
<dbReference type="HOGENOM" id="CLU_019602_2_0_9"/>
<dbReference type="EMBL" id="CP003923">
    <property type="protein sequence ID" value="AIC95684.1"/>
    <property type="molecule type" value="Genomic_DNA"/>
</dbReference>
<accession>A0A060M6G7</accession>
<dbReference type="eggNOG" id="COG0834">
    <property type="taxonomic scope" value="Bacteria"/>
</dbReference>
<dbReference type="PANTHER" id="PTHR35936">
    <property type="entry name" value="MEMBRANE-BOUND LYTIC MUREIN TRANSGLYCOSYLASE F"/>
    <property type="match status" value="1"/>
</dbReference>
<dbReference type="Gene3D" id="3.40.190.10">
    <property type="entry name" value="Periplasmic binding protein-like II"/>
    <property type="match status" value="2"/>
</dbReference>
<feature type="chain" id="PRO_5039470424" evidence="4">
    <location>
        <begin position="19"/>
        <end position="284"/>
    </location>
</feature>
<dbReference type="SMART" id="SM00062">
    <property type="entry name" value="PBPb"/>
    <property type="match status" value="1"/>
</dbReference>
<evidence type="ECO:0000313" key="7">
    <source>
        <dbReference type="Proteomes" id="UP000027142"/>
    </source>
</evidence>
<organism evidence="6 7">
    <name type="scientific">Shouchella lehensis G1</name>
    <dbReference type="NCBI Taxonomy" id="1246626"/>
    <lineage>
        <taxon>Bacteria</taxon>
        <taxon>Bacillati</taxon>
        <taxon>Bacillota</taxon>
        <taxon>Bacilli</taxon>
        <taxon>Bacillales</taxon>
        <taxon>Bacillaceae</taxon>
        <taxon>Shouchella</taxon>
    </lineage>
</organism>
<evidence type="ECO:0000256" key="4">
    <source>
        <dbReference type="SAM" id="SignalP"/>
    </source>
</evidence>
<dbReference type="KEGG" id="ble:BleG1_3120"/>
<protein>
    <submittedName>
        <fullName evidence="6">Amino-acid ABC transporter periplasmic-binding protein</fullName>
    </submittedName>
</protein>
<dbReference type="PATRIC" id="fig|1246626.3.peg.3114"/>
<dbReference type="InterPro" id="IPR001638">
    <property type="entry name" value="Solute-binding_3/MltF_N"/>
</dbReference>
<evidence type="ECO:0000256" key="1">
    <source>
        <dbReference type="ARBA" id="ARBA00022729"/>
    </source>
</evidence>
<dbReference type="STRING" id="1246626.BleG1_3120"/>
<keyword evidence="1 4" id="KW-0732">Signal</keyword>
<feature type="domain" description="Solute-binding protein family 3/N-terminal" evidence="5">
    <location>
        <begin position="33"/>
        <end position="266"/>
    </location>
</feature>
<name>A0A060M6G7_9BACI</name>
<dbReference type="PANTHER" id="PTHR35936:SF17">
    <property type="entry name" value="ARGININE-BINDING EXTRACELLULAR PROTEIN ARTP"/>
    <property type="match status" value="1"/>
</dbReference>
<evidence type="ECO:0000256" key="2">
    <source>
        <dbReference type="ARBA" id="ARBA00023139"/>
    </source>
</evidence>
<keyword evidence="7" id="KW-1185">Reference proteome</keyword>
<dbReference type="GO" id="GO:0033294">
    <property type="term" value="F:ectoine binding"/>
    <property type="evidence" value="ECO:0007669"/>
    <property type="project" value="InterPro"/>
</dbReference>
<dbReference type="Proteomes" id="UP000027142">
    <property type="component" value="Chromosome"/>
</dbReference>
<dbReference type="AlphaFoldDB" id="A0A060M6G7"/>
<dbReference type="Pfam" id="PF00497">
    <property type="entry name" value="SBP_bac_3"/>
    <property type="match status" value="1"/>
</dbReference>
<evidence type="ECO:0000313" key="6">
    <source>
        <dbReference type="EMBL" id="AIC95684.1"/>
    </source>
</evidence>
<sequence length="284" mass="29733">MRKVGMFGLLTVASVALVACGSSDETDGNGEGIISVGVANEEPYGYIDIENNEVTGAAPEIARAVLQRIGYDDIEGTVNDFGALIEGVNSGSFDMATAAMDVQPQRCEMGNFGDIEIQYGEGIVVQTGNPLNLHSYEDIVANPDVTVAVMSGANQIGMLEDLGIDSSQFMQGSSIADNIAAVEGGMADVMVATDATANSAAQNNTSGGVEFVDDFEQPIIDGEPVTAYGAAVFADDELREAYNEGLQELIESGELLAIIEEFGFTEANLPPDDLTTEDRCGMNG</sequence>
<gene>
    <name evidence="6" type="ORF">BleG1_3120</name>
</gene>
<evidence type="ECO:0000256" key="3">
    <source>
        <dbReference type="ARBA" id="ARBA00023288"/>
    </source>
</evidence>
<dbReference type="RefSeq" id="WP_038482857.1">
    <property type="nucleotide sequence ID" value="NZ_CP003923.1"/>
</dbReference>
<dbReference type="PROSITE" id="PS51257">
    <property type="entry name" value="PROKAR_LIPOPROTEIN"/>
    <property type="match status" value="1"/>
</dbReference>
<dbReference type="GO" id="GO:0051470">
    <property type="term" value="P:ectoine transmembrane transport"/>
    <property type="evidence" value="ECO:0007669"/>
    <property type="project" value="InterPro"/>
</dbReference>
<dbReference type="SUPFAM" id="SSF53850">
    <property type="entry name" value="Periplasmic binding protein-like II"/>
    <property type="match status" value="1"/>
</dbReference>
<keyword evidence="3" id="KW-0449">Lipoprotein</keyword>
<feature type="signal peptide" evidence="4">
    <location>
        <begin position="1"/>
        <end position="18"/>
    </location>
</feature>